<dbReference type="InParanoid" id="A0A3Q3NG16"/>
<reference evidence="5" key="1">
    <citation type="submission" date="2025-08" db="UniProtKB">
        <authorList>
            <consortium name="Ensembl"/>
        </authorList>
    </citation>
    <scope>IDENTIFICATION</scope>
</reference>
<dbReference type="Pfam" id="PF14998">
    <property type="entry name" value="Ripply"/>
    <property type="match status" value="1"/>
</dbReference>
<evidence type="ECO:0000313" key="6">
    <source>
        <dbReference type="Proteomes" id="UP000261640"/>
    </source>
</evidence>
<comment type="subcellular location">
    <subcellularLocation>
        <location evidence="1">Nucleus</location>
    </subcellularLocation>
</comment>
<keyword evidence="6" id="KW-1185">Reference proteome</keyword>
<reference evidence="5" key="2">
    <citation type="submission" date="2025-09" db="UniProtKB">
        <authorList>
            <consortium name="Ensembl"/>
        </authorList>
    </citation>
    <scope>IDENTIFICATION</scope>
</reference>
<dbReference type="InterPro" id="IPR028127">
    <property type="entry name" value="Ripply_fam"/>
</dbReference>
<dbReference type="STRING" id="205130.ENSMAMP00000031489"/>
<dbReference type="PANTHER" id="PTHR16770:SF3">
    <property type="entry name" value="PROTEIN RIPPLY2"/>
    <property type="match status" value="1"/>
</dbReference>
<keyword evidence="4" id="KW-0539">Nucleus</keyword>
<evidence type="ECO:0000256" key="1">
    <source>
        <dbReference type="ARBA" id="ARBA00004123"/>
    </source>
</evidence>
<dbReference type="AlphaFoldDB" id="A0A3Q3NG16"/>
<evidence type="ECO:0000313" key="5">
    <source>
        <dbReference type="Ensembl" id="ENSMAMP00000031489.2"/>
    </source>
</evidence>
<proteinExistence type="inferred from homology"/>
<accession>A0A3Q3NG16</accession>
<evidence type="ECO:0000256" key="3">
    <source>
        <dbReference type="ARBA" id="ARBA00022473"/>
    </source>
</evidence>
<sequence length="127" mass="14318">MTASLQVEPASPAYMDGHTTATPLAVHMLCLMLLQPYRRPTVPGCFSLNGKPQAFQHPVRLFWPRSKSFDHLYSDGEVLLRNFPIQATISLYDESDSEVEDEEDCDKDGINVEGRHPSHFGWCSSHL</sequence>
<name>A0A3Q3NG16_9TELE</name>
<dbReference type="Proteomes" id="UP000261640">
    <property type="component" value="Unplaced"/>
</dbReference>
<dbReference type="Ensembl" id="ENSMAMT00000032316.2">
    <property type="protein sequence ID" value="ENSMAMP00000031489.2"/>
    <property type="gene ID" value="ENSMAMG00000021211.2"/>
</dbReference>
<organism evidence="5 6">
    <name type="scientific">Mastacembelus armatus</name>
    <name type="common">zig-zag eel</name>
    <dbReference type="NCBI Taxonomy" id="205130"/>
    <lineage>
        <taxon>Eukaryota</taxon>
        <taxon>Metazoa</taxon>
        <taxon>Chordata</taxon>
        <taxon>Craniata</taxon>
        <taxon>Vertebrata</taxon>
        <taxon>Euteleostomi</taxon>
        <taxon>Actinopterygii</taxon>
        <taxon>Neopterygii</taxon>
        <taxon>Teleostei</taxon>
        <taxon>Neoteleostei</taxon>
        <taxon>Acanthomorphata</taxon>
        <taxon>Anabantaria</taxon>
        <taxon>Synbranchiformes</taxon>
        <taxon>Mastacembelidae</taxon>
        <taxon>Mastacembelus</taxon>
    </lineage>
</organism>
<dbReference type="GeneTree" id="ENSGT00940000161538"/>
<dbReference type="GO" id="GO:0000122">
    <property type="term" value="P:negative regulation of transcription by RNA polymerase II"/>
    <property type="evidence" value="ECO:0007669"/>
    <property type="project" value="TreeGrafter"/>
</dbReference>
<protein>
    <recommendedName>
        <fullName evidence="7">Ripply transcriptional repressor 1</fullName>
    </recommendedName>
</protein>
<evidence type="ECO:0000256" key="4">
    <source>
        <dbReference type="ARBA" id="ARBA00023242"/>
    </source>
</evidence>
<dbReference type="FunCoup" id="A0A3Q3NG16">
    <property type="interactions" value="302"/>
</dbReference>
<evidence type="ECO:0008006" key="7">
    <source>
        <dbReference type="Google" id="ProtNLM"/>
    </source>
</evidence>
<dbReference type="GO" id="GO:0009880">
    <property type="term" value="P:embryonic pattern specification"/>
    <property type="evidence" value="ECO:0007669"/>
    <property type="project" value="TreeGrafter"/>
</dbReference>
<dbReference type="PANTHER" id="PTHR16770">
    <property type="entry name" value="PROTEIN RIPPLY-LIKE"/>
    <property type="match status" value="1"/>
</dbReference>
<comment type="similarity">
    <text evidence="2">Belongs to the ripply family.</text>
</comment>
<dbReference type="GO" id="GO:0005634">
    <property type="term" value="C:nucleus"/>
    <property type="evidence" value="ECO:0007669"/>
    <property type="project" value="UniProtKB-SubCell"/>
</dbReference>
<evidence type="ECO:0000256" key="2">
    <source>
        <dbReference type="ARBA" id="ARBA00006944"/>
    </source>
</evidence>
<keyword evidence="3" id="KW-0217">Developmental protein</keyword>